<dbReference type="InterPro" id="IPR001304">
    <property type="entry name" value="C-type_lectin-like"/>
</dbReference>
<sequence>MVACNQAFFPTKANLVEINDQEENHFLYQQSKATQKNYWVGASDLQIAGMYRWLNSGKVVSASSSQWRPGEPSRGNEHCMDIMVEI</sequence>
<dbReference type="CDD" id="cd00037">
    <property type="entry name" value="CLECT"/>
    <property type="match status" value="1"/>
</dbReference>
<reference evidence="2" key="1">
    <citation type="journal article" date="2019" name="bioRxiv">
        <title>The Genome of the Zebra Mussel, Dreissena polymorpha: A Resource for Invasive Species Research.</title>
        <authorList>
            <person name="McCartney M.A."/>
            <person name="Auch B."/>
            <person name="Kono T."/>
            <person name="Mallez S."/>
            <person name="Zhang Y."/>
            <person name="Obille A."/>
            <person name="Becker A."/>
            <person name="Abrahante J.E."/>
            <person name="Garbe J."/>
            <person name="Badalamenti J.P."/>
            <person name="Herman A."/>
            <person name="Mangelson H."/>
            <person name="Liachko I."/>
            <person name="Sullivan S."/>
            <person name="Sone E.D."/>
            <person name="Koren S."/>
            <person name="Silverstein K.A.T."/>
            <person name="Beckman K.B."/>
            <person name="Gohl D.M."/>
        </authorList>
    </citation>
    <scope>NUCLEOTIDE SEQUENCE</scope>
    <source>
        <strain evidence="2">Duluth1</strain>
        <tissue evidence="2">Whole animal</tissue>
    </source>
</reference>
<evidence type="ECO:0000313" key="2">
    <source>
        <dbReference type="EMBL" id="KAH3837790.1"/>
    </source>
</evidence>
<proteinExistence type="predicted"/>
<dbReference type="AlphaFoldDB" id="A0A9D4KDZ6"/>
<name>A0A9D4KDZ6_DREPO</name>
<accession>A0A9D4KDZ6</accession>
<evidence type="ECO:0000313" key="3">
    <source>
        <dbReference type="Proteomes" id="UP000828390"/>
    </source>
</evidence>
<dbReference type="Pfam" id="PF00059">
    <property type="entry name" value="Lectin_C"/>
    <property type="match status" value="1"/>
</dbReference>
<dbReference type="Proteomes" id="UP000828390">
    <property type="component" value="Unassembled WGS sequence"/>
</dbReference>
<feature type="domain" description="C-type lectin" evidence="1">
    <location>
        <begin position="1"/>
        <end position="82"/>
    </location>
</feature>
<dbReference type="PROSITE" id="PS50041">
    <property type="entry name" value="C_TYPE_LECTIN_2"/>
    <property type="match status" value="1"/>
</dbReference>
<dbReference type="Gene3D" id="3.10.100.10">
    <property type="entry name" value="Mannose-Binding Protein A, subunit A"/>
    <property type="match status" value="1"/>
</dbReference>
<dbReference type="SUPFAM" id="SSF56436">
    <property type="entry name" value="C-type lectin-like"/>
    <property type="match status" value="1"/>
</dbReference>
<protein>
    <recommendedName>
        <fullName evidence="1">C-type lectin domain-containing protein</fullName>
    </recommendedName>
</protein>
<dbReference type="InterPro" id="IPR016187">
    <property type="entry name" value="CTDL_fold"/>
</dbReference>
<reference evidence="2" key="2">
    <citation type="submission" date="2020-11" db="EMBL/GenBank/DDBJ databases">
        <authorList>
            <person name="McCartney M.A."/>
            <person name="Auch B."/>
            <person name="Kono T."/>
            <person name="Mallez S."/>
            <person name="Becker A."/>
            <person name="Gohl D.M."/>
            <person name="Silverstein K.A.T."/>
            <person name="Koren S."/>
            <person name="Bechman K.B."/>
            <person name="Herman A."/>
            <person name="Abrahante J.E."/>
            <person name="Garbe J."/>
        </authorList>
    </citation>
    <scope>NUCLEOTIDE SEQUENCE</scope>
    <source>
        <strain evidence="2">Duluth1</strain>
        <tissue evidence="2">Whole animal</tissue>
    </source>
</reference>
<comment type="caution">
    <text evidence="2">The sequence shown here is derived from an EMBL/GenBank/DDBJ whole genome shotgun (WGS) entry which is preliminary data.</text>
</comment>
<gene>
    <name evidence="2" type="ORF">DPMN_111191</name>
</gene>
<dbReference type="InterPro" id="IPR016186">
    <property type="entry name" value="C-type_lectin-like/link_sf"/>
</dbReference>
<organism evidence="2 3">
    <name type="scientific">Dreissena polymorpha</name>
    <name type="common">Zebra mussel</name>
    <name type="synonym">Mytilus polymorpha</name>
    <dbReference type="NCBI Taxonomy" id="45954"/>
    <lineage>
        <taxon>Eukaryota</taxon>
        <taxon>Metazoa</taxon>
        <taxon>Spiralia</taxon>
        <taxon>Lophotrochozoa</taxon>
        <taxon>Mollusca</taxon>
        <taxon>Bivalvia</taxon>
        <taxon>Autobranchia</taxon>
        <taxon>Heteroconchia</taxon>
        <taxon>Euheterodonta</taxon>
        <taxon>Imparidentia</taxon>
        <taxon>Neoheterodontei</taxon>
        <taxon>Myida</taxon>
        <taxon>Dreissenoidea</taxon>
        <taxon>Dreissenidae</taxon>
        <taxon>Dreissena</taxon>
    </lineage>
</organism>
<keyword evidence="3" id="KW-1185">Reference proteome</keyword>
<evidence type="ECO:0000259" key="1">
    <source>
        <dbReference type="PROSITE" id="PS50041"/>
    </source>
</evidence>
<dbReference type="EMBL" id="JAIWYP010000004">
    <property type="protein sequence ID" value="KAH3837790.1"/>
    <property type="molecule type" value="Genomic_DNA"/>
</dbReference>